<evidence type="ECO:0000313" key="2">
    <source>
        <dbReference type="Proteomes" id="UP000793456"/>
    </source>
</evidence>
<sequence>MSASGWLWISLEAVCVCWQEDHDCMDVDHLSLSSASWSEVWEKKRLTTRTGG</sequence>
<feature type="non-terminal residue" evidence="1">
    <location>
        <position position="52"/>
    </location>
</feature>
<reference evidence="1" key="1">
    <citation type="submission" date="2018-11" db="EMBL/GenBank/DDBJ databases">
        <title>The sequence and de novo assembly of Larimichthys crocea genome using PacBio and Hi-C technologies.</title>
        <authorList>
            <person name="Xu P."/>
            <person name="Chen B."/>
            <person name="Zhou Z."/>
            <person name="Ke Q."/>
            <person name="Wu Y."/>
            <person name="Bai H."/>
            <person name="Pu F."/>
        </authorList>
    </citation>
    <scope>NUCLEOTIDE SEQUENCE</scope>
    <source>
        <tissue evidence="1">Muscle</tissue>
    </source>
</reference>
<feature type="non-terminal residue" evidence="1">
    <location>
        <position position="1"/>
    </location>
</feature>
<protein>
    <submittedName>
        <fullName evidence="1">Uncharacterized protein</fullName>
    </submittedName>
</protein>
<evidence type="ECO:0000313" key="1">
    <source>
        <dbReference type="EMBL" id="TMS16489.1"/>
    </source>
</evidence>
<name>A0ACD3RCU8_LARCR</name>
<accession>A0ACD3RCU8</accession>
<organism evidence="1 2">
    <name type="scientific">Larimichthys crocea</name>
    <name type="common">Large yellow croaker</name>
    <name type="synonym">Pseudosciaena crocea</name>
    <dbReference type="NCBI Taxonomy" id="215358"/>
    <lineage>
        <taxon>Eukaryota</taxon>
        <taxon>Metazoa</taxon>
        <taxon>Chordata</taxon>
        <taxon>Craniata</taxon>
        <taxon>Vertebrata</taxon>
        <taxon>Euteleostomi</taxon>
        <taxon>Actinopterygii</taxon>
        <taxon>Neopterygii</taxon>
        <taxon>Teleostei</taxon>
        <taxon>Neoteleostei</taxon>
        <taxon>Acanthomorphata</taxon>
        <taxon>Eupercaria</taxon>
        <taxon>Sciaenidae</taxon>
        <taxon>Larimichthys</taxon>
    </lineage>
</organism>
<dbReference type="Proteomes" id="UP000793456">
    <property type="component" value="Chromosome VIII"/>
</dbReference>
<gene>
    <name evidence="1" type="ORF">E3U43_013782</name>
</gene>
<keyword evidence="2" id="KW-1185">Reference proteome</keyword>
<dbReference type="EMBL" id="CM011681">
    <property type="protein sequence ID" value="TMS16489.1"/>
    <property type="molecule type" value="Genomic_DNA"/>
</dbReference>
<proteinExistence type="predicted"/>
<comment type="caution">
    <text evidence="1">The sequence shown here is derived from an EMBL/GenBank/DDBJ whole genome shotgun (WGS) entry which is preliminary data.</text>
</comment>